<evidence type="ECO:0000313" key="4">
    <source>
        <dbReference type="Proteomes" id="UP001586593"/>
    </source>
</evidence>
<gene>
    <name evidence="3" type="ORF">VTK73DRAFT_664</name>
</gene>
<dbReference type="Pfam" id="PF01636">
    <property type="entry name" value="APH"/>
    <property type="match status" value="1"/>
</dbReference>
<name>A0ABR3VUH5_9PEZI</name>
<comment type="caution">
    <text evidence="3">The sequence shown here is derived from an EMBL/GenBank/DDBJ whole genome shotgun (WGS) entry which is preliminary data.</text>
</comment>
<dbReference type="Proteomes" id="UP001586593">
    <property type="component" value="Unassembled WGS sequence"/>
</dbReference>
<sequence length="427" mass="46495">MATVESTLGSVFASDVEDRFRRWGLDPSAAIKACWDFVQDRYGADEGDDDDEDDDHTTAIRESHSQGYCSYTLCVGSRLIVQFRPAAHPIDMQVAARARAVYGRLAPATRFLGVVQVGTSSAPASGSVTSMEGGVAAEVTRASSDGAAMLFAYCMTRIPGISLAELRSSAPRIASDPALRGDLVYGFAHFVARGWSAAASEDGPAWGRRGERRWLRSRLETLRDSLPPRFRQRVDMVLASLASIEALPWVLTHTDVVPSNIMVLSAVADREKTREDERESGSCRRGDSLSGLLDWAEAECLPFGVGTCGLEELLGRSTPGDGEDAASTPQRRSFYPPPGSRFAFDADAARLRRLFWTELAAAVPRLQEADAADVMVTLERARDLGVLLRHGIAFDEGRLDRVVQEGRDDEEVQRLDLFLFGCGDEGG</sequence>
<protein>
    <recommendedName>
        <fullName evidence="2">Aminoglycoside phosphotransferase domain-containing protein</fullName>
    </recommendedName>
</protein>
<feature type="domain" description="Aminoglycoside phosphotransferase" evidence="2">
    <location>
        <begin position="149"/>
        <end position="264"/>
    </location>
</feature>
<evidence type="ECO:0000259" key="2">
    <source>
        <dbReference type="Pfam" id="PF01636"/>
    </source>
</evidence>
<dbReference type="EMBL" id="JAZHXJ010001137">
    <property type="protein sequence ID" value="KAL1845327.1"/>
    <property type="molecule type" value="Genomic_DNA"/>
</dbReference>
<dbReference type="InterPro" id="IPR002575">
    <property type="entry name" value="Aminoglycoside_PTrfase"/>
</dbReference>
<evidence type="ECO:0000256" key="1">
    <source>
        <dbReference type="SAM" id="MobiDB-lite"/>
    </source>
</evidence>
<dbReference type="InterPro" id="IPR011009">
    <property type="entry name" value="Kinase-like_dom_sf"/>
</dbReference>
<accession>A0ABR3VUH5</accession>
<organism evidence="3 4">
    <name type="scientific">Phialemonium thermophilum</name>
    <dbReference type="NCBI Taxonomy" id="223376"/>
    <lineage>
        <taxon>Eukaryota</taxon>
        <taxon>Fungi</taxon>
        <taxon>Dikarya</taxon>
        <taxon>Ascomycota</taxon>
        <taxon>Pezizomycotina</taxon>
        <taxon>Sordariomycetes</taxon>
        <taxon>Sordariomycetidae</taxon>
        <taxon>Cephalothecales</taxon>
        <taxon>Cephalothecaceae</taxon>
        <taxon>Phialemonium</taxon>
    </lineage>
</organism>
<proteinExistence type="predicted"/>
<evidence type="ECO:0000313" key="3">
    <source>
        <dbReference type="EMBL" id="KAL1845327.1"/>
    </source>
</evidence>
<reference evidence="3 4" key="1">
    <citation type="journal article" date="2024" name="Commun. Biol.">
        <title>Comparative genomic analysis of thermophilic fungi reveals convergent evolutionary adaptations and gene losses.</title>
        <authorList>
            <person name="Steindorff A.S."/>
            <person name="Aguilar-Pontes M.V."/>
            <person name="Robinson A.J."/>
            <person name="Andreopoulos B."/>
            <person name="LaButti K."/>
            <person name="Kuo A."/>
            <person name="Mondo S."/>
            <person name="Riley R."/>
            <person name="Otillar R."/>
            <person name="Haridas S."/>
            <person name="Lipzen A."/>
            <person name="Grimwood J."/>
            <person name="Schmutz J."/>
            <person name="Clum A."/>
            <person name="Reid I.D."/>
            <person name="Moisan M.C."/>
            <person name="Butler G."/>
            <person name="Nguyen T.T.M."/>
            <person name="Dewar K."/>
            <person name="Conant G."/>
            <person name="Drula E."/>
            <person name="Henrissat B."/>
            <person name="Hansel C."/>
            <person name="Singer S."/>
            <person name="Hutchinson M.I."/>
            <person name="de Vries R.P."/>
            <person name="Natvig D.O."/>
            <person name="Powell A.J."/>
            <person name="Tsang A."/>
            <person name="Grigoriev I.V."/>
        </authorList>
    </citation>
    <scope>NUCLEOTIDE SEQUENCE [LARGE SCALE GENOMIC DNA]</scope>
    <source>
        <strain evidence="3 4">ATCC 24622</strain>
    </source>
</reference>
<dbReference type="SUPFAM" id="SSF56112">
    <property type="entry name" value="Protein kinase-like (PK-like)"/>
    <property type="match status" value="1"/>
</dbReference>
<keyword evidence="4" id="KW-1185">Reference proteome</keyword>
<feature type="region of interest" description="Disordered" evidence="1">
    <location>
        <begin position="314"/>
        <end position="336"/>
    </location>
</feature>